<organism evidence="2">
    <name type="scientific">bioreactor metagenome</name>
    <dbReference type="NCBI Taxonomy" id="1076179"/>
    <lineage>
        <taxon>unclassified sequences</taxon>
        <taxon>metagenomes</taxon>
        <taxon>ecological metagenomes</taxon>
    </lineage>
</organism>
<reference evidence="2" key="1">
    <citation type="submission" date="2019-08" db="EMBL/GenBank/DDBJ databases">
        <authorList>
            <person name="Kucharzyk K."/>
            <person name="Murdoch R.W."/>
            <person name="Higgins S."/>
            <person name="Loffler F."/>
        </authorList>
    </citation>
    <scope>NUCLEOTIDE SEQUENCE</scope>
</reference>
<accession>A0A644XAK6</accession>
<gene>
    <name evidence="2" type="ORF">SDC9_59621</name>
</gene>
<dbReference type="Gene3D" id="3.40.50.300">
    <property type="entry name" value="P-loop containing nucleotide triphosphate hydrolases"/>
    <property type="match status" value="1"/>
</dbReference>
<dbReference type="InterPro" id="IPR052934">
    <property type="entry name" value="Methyl-DNA_Rec/Restrict_Enz"/>
</dbReference>
<dbReference type="SUPFAM" id="SSF52540">
    <property type="entry name" value="P-loop containing nucleoside triphosphate hydrolases"/>
    <property type="match status" value="1"/>
</dbReference>
<dbReference type="GO" id="GO:0005524">
    <property type="term" value="F:ATP binding"/>
    <property type="evidence" value="ECO:0007669"/>
    <property type="project" value="InterPro"/>
</dbReference>
<evidence type="ECO:0000313" key="2">
    <source>
        <dbReference type="EMBL" id="MPM13265.1"/>
    </source>
</evidence>
<feature type="domain" description="ATPase dynein-related AAA" evidence="1">
    <location>
        <begin position="343"/>
        <end position="474"/>
    </location>
</feature>
<dbReference type="GO" id="GO:0016887">
    <property type="term" value="F:ATP hydrolysis activity"/>
    <property type="evidence" value="ECO:0007669"/>
    <property type="project" value="InterPro"/>
</dbReference>
<evidence type="ECO:0000259" key="1">
    <source>
        <dbReference type="Pfam" id="PF07728"/>
    </source>
</evidence>
<dbReference type="PANTHER" id="PTHR37291">
    <property type="entry name" value="5-METHYLCYTOSINE-SPECIFIC RESTRICTION ENZYME B"/>
    <property type="match status" value="1"/>
</dbReference>
<dbReference type="EMBL" id="VSSQ01002093">
    <property type="protein sequence ID" value="MPM13265.1"/>
    <property type="molecule type" value="Genomic_DNA"/>
</dbReference>
<dbReference type="AlphaFoldDB" id="A0A644XAK6"/>
<comment type="caution">
    <text evidence="2">The sequence shown here is derived from an EMBL/GenBank/DDBJ whole genome shotgun (WGS) entry which is preliminary data.</text>
</comment>
<sequence length="625" mass="72417">MLFRFTNSQRKKVLNLELILKKNKPLIENYEDLKNRKLLQFTINGNEFSAENTKRFSWKRLSEEAALQYWTEEVTPSLITIKDVYPNASEKKPESEIKNAIGFYESREDIKNETKRRHSTPRINIREIEKFGEIICYGSFAGIDDVMLAQGLLNLYGSPSDEIIIQYSEQQKNRHKRTHPKDNSQKVEPNQEDFQIIGLNTILYGPPGTGKTYEVKTYKDTLLLNQSASERLYNFEGLSWREAIYLAYKERNFEALSVKEIENTEVVRAYAKTKKSKSIYGTLSTTVIEHATEDSTTSTYRNGRDLFERIKDRWALTEAGKIEAEEVFSNAKEEIGQKKDYYYQFVTFHQSYGYEDFIEGIRAETVDGSIQYEVKKGVFRNFCERAEEDLENGTDNNFLFVIDEINRGNISKIFGELITLIEPEKRIGAAEEIKVTLPYSGDQFGIPKNVYILGTMNTADRSLAMMDTALRRRFDFVEMMPNSGLIRKEVGDSGSIEGFNLADILDALNERIQYLYDREHTLGHAFFMNNNTLADVKRTFENKIIPLLQEYFYDDFRKIRAILNDKNGIYIVEKDISPNKLFDNKLADGFFSNNENKYALKATASDEDFKKFLSGVLIHKEVNEL</sequence>
<name>A0A644XAK6_9ZZZZ</name>
<proteinExistence type="predicted"/>
<protein>
    <recommendedName>
        <fullName evidence="1">ATPase dynein-related AAA domain-containing protein</fullName>
    </recommendedName>
</protein>
<dbReference type="InterPro" id="IPR011704">
    <property type="entry name" value="ATPase_dyneun-rel_AAA"/>
</dbReference>
<dbReference type="PANTHER" id="PTHR37291:SF1">
    <property type="entry name" value="TYPE IV METHYL-DIRECTED RESTRICTION ENZYME ECOKMCRB SUBUNIT"/>
    <property type="match status" value="1"/>
</dbReference>
<dbReference type="Pfam" id="PF07728">
    <property type="entry name" value="AAA_5"/>
    <property type="match status" value="1"/>
</dbReference>
<dbReference type="InterPro" id="IPR027417">
    <property type="entry name" value="P-loop_NTPase"/>
</dbReference>